<dbReference type="EMBL" id="JBHRXX010000001">
    <property type="protein sequence ID" value="MFC3682388.1"/>
    <property type="molecule type" value="Genomic_DNA"/>
</dbReference>
<comment type="caution">
    <text evidence="1">The sequence shown here is derived from an EMBL/GenBank/DDBJ whole genome shotgun (WGS) entry which is preliminary data.</text>
</comment>
<gene>
    <name evidence="1" type="ORF">ACFOPI_02210</name>
</gene>
<evidence type="ECO:0000313" key="1">
    <source>
        <dbReference type="EMBL" id="MFC3682388.1"/>
    </source>
</evidence>
<evidence type="ECO:0000313" key="2">
    <source>
        <dbReference type="Proteomes" id="UP001595729"/>
    </source>
</evidence>
<protein>
    <submittedName>
        <fullName evidence="1">Uncharacterized protein</fullName>
    </submittedName>
</protein>
<reference evidence="2" key="1">
    <citation type="journal article" date="2019" name="Int. J. Syst. Evol. Microbiol.">
        <title>The Global Catalogue of Microorganisms (GCM) 10K type strain sequencing project: providing services to taxonomists for standard genome sequencing and annotation.</title>
        <authorList>
            <consortium name="The Broad Institute Genomics Platform"/>
            <consortium name="The Broad Institute Genome Sequencing Center for Infectious Disease"/>
            <person name="Wu L."/>
            <person name="Ma J."/>
        </authorList>
    </citation>
    <scope>NUCLEOTIDE SEQUENCE [LARGE SCALE GENOMIC DNA]</scope>
    <source>
        <strain evidence="2">KCTC 42501</strain>
    </source>
</reference>
<proteinExistence type="predicted"/>
<organism evidence="1 2">
    <name type="scientific">Hydrogenophaga luteola</name>
    <dbReference type="NCBI Taxonomy" id="1591122"/>
    <lineage>
        <taxon>Bacteria</taxon>
        <taxon>Pseudomonadati</taxon>
        <taxon>Pseudomonadota</taxon>
        <taxon>Betaproteobacteria</taxon>
        <taxon>Burkholderiales</taxon>
        <taxon>Comamonadaceae</taxon>
        <taxon>Hydrogenophaga</taxon>
    </lineage>
</organism>
<name>A0ABV7VZE8_9BURK</name>
<dbReference type="Proteomes" id="UP001595729">
    <property type="component" value="Unassembled WGS sequence"/>
</dbReference>
<keyword evidence="2" id="KW-1185">Reference proteome</keyword>
<accession>A0ABV7VZE8</accession>
<sequence length="180" mass="20583">MSQTLSAFLKSRSLVSIRRRDVDDYGIQGFLVGMSDDLLAIEYVYDFQIDGLMVLRRSDISEVRRTATDEFQERLLKKEGIRPGPQMPVVLELDGWGALIRQLSAHCSLMILERELGPAPEFAIGRPVRITAAQVEFQTFSGIGKWAPKNDRLKFSQLTCLQVNTRYLGFYQRYFERLGA</sequence>